<evidence type="ECO:0000313" key="3">
    <source>
        <dbReference type="RefSeq" id="XP_018435931.1"/>
    </source>
</evidence>
<dbReference type="RefSeq" id="XP_018435931.1">
    <property type="nucleotide sequence ID" value="XM_018580429.1"/>
</dbReference>
<accession>A0A6J0JLQ2</accession>
<proteinExistence type="predicted"/>
<name>A0A6J0JLQ2_RAPSA</name>
<organism evidence="2 3">
    <name type="scientific">Raphanus sativus</name>
    <name type="common">Radish</name>
    <name type="synonym">Raphanus raphanistrum var. sativus</name>
    <dbReference type="NCBI Taxonomy" id="3726"/>
    <lineage>
        <taxon>Eukaryota</taxon>
        <taxon>Viridiplantae</taxon>
        <taxon>Streptophyta</taxon>
        <taxon>Embryophyta</taxon>
        <taxon>Tracheophyta</taxon>
        <taxon>Spermatophyta</taxon>
        <taxon>Magnoliopsida</taxon>
        <taxon>eudicotyledons</taxon>
        <taxon>Gunneridae</taxon>
        <taxon>Pentapetalae</taxon>
        <taxon>rosids</taxon>
        <taxon>malvids</taxon>
        <taxon>Brassicales</taxon>
        <taxon>Brassicaceae</taxon>
        <taxon>Brassiceae</taxon>
        <taxon>Raphanus</taxon>
    </lineage>
</organism>
<reference evidence="3" key="2">
    <citation type="submission" date="2025-08" db="UniProtKB">
        <authorList>
            <consortium name="RefSeq"/>
        </authorList>
    </citation>
    <scope>IDENTIFICATION</scope>
    <source>
        <tissue evidence="3">Leaf</tissue>
    </source>
</reference>
<dbReference type="GeneID" id="108808256"/>
<dbReference type="AlphaFoldDB" id="A0A6J0JLQ2"/>
<reference evidence="2" key="1">
    <citation type="journal article" date="2019" name="Database">
        <title>The radish genome database (RadishGD): an integrated information resource for radish genomics.</title>
        <authorList>
            <person name="Yu H.J."/>
            <person name="Baek S."/>
            <person name="Lee Y.J."/>
            <person name="Cho A."/>
            <person name="Mun J.H."/>
        </authorList>
    </citation>
    <scope>NUCLEOTIDE SEQUENCE [LARGE SCALE GENOMIC DNA]</scope>
    <source>
        <strain evidence="2">cv. WK10039</strain>
    </source>
</reference>
<dbReference type="KEGG" id="rsz:108808256"/>
<evidence type="ECO:0000313" key="2">
    <source>
        <dbReference type="Proteomes" id="UP000504610"/>
    </source>
</evidence>
<dbReference type="Pfam" id="PF13966">
    <property type="entry name" value="zf-RVT"/>
    <property type="match status" value="1"/>
</dbReference>
<protein>
    <submittedName>
        <fullName evidence="3">Uncharacterized protein LOC108808256</fullName>
    </submittedName>
</protein>
<dbReference type="OrthoDB" id="1106718at2759"/>
<sequence>MSCFLLPQEIIRKLTSAISRFWWSTKDNNRGLHLIAWSKICTPKDKGGLGFQDFKIFNLALLAKQLWRLLQYPNSLLARVLKGRYFRLSNPIDVSKASNPSYVWRSLMAAQPLLKSGLRKSIGSGQSTLVWSDPWVPTTPPRPAIPLGPSFNPSLRVRNLIDQNTNEWKHSLLHNLVAPTDIAHIKSLRPTRSPRPNAFVWTLTKSGVYSVKTGYNLAMEKMEPSDAAQVLEPSTTCLKAKVWKLKTTKKNQHFIWQVVSNCVPVCSSLADRHCGTDRACPRCGAEEETRNHLLFECPPAVQTWALADLPQLPGLFLSSSIYSIIDHALWRAKEYSVPENILDNIPWVIWYIWKARNDKVFNGRDTSPLETVQIVKSEADRWRLAQITEEIHEDDEGAATIDPPSTIPGPKCSIDGMVLTTEDGVQTFGSFASNRVLTPYTRNFKL</sequence>
<dbReference type="InterPro" id="IPR026960">
    <property type="entry name" value="RVT-Znf"/>
</dbReference>
<dbReference type="PANTHER" id="PTHR33116">
    <property type="entry name" value="REVERSE TRANSCRIPTASE ZINC-BINDING DOMAIN-CONTAINING PROTEIN-RELATED-RELATED"/>
    <property type="match status" value="1"/>
</dbReference>
<evidence type="ECO:0000259" key="1">
    <source>
        <dbReference type="Pfam" id="PF13966"/>
    </source>
</evidence>
<gene>
    <name evidence="3" type="primary">LOC108808256</name>
</gene>
<dbReference type="PANTHER" id="PTHR33116:SF86">
    <property type="entry name" value="REVERSE TRANSCRIPTASE DOMAIN-CONTAINING PROTEIN"/>
    <property type="match status" value="1"/>
</dbReference>
<dbReference type="Proteomes" id="UP000504610">
    <property type="component" value="Chromosome 6"/>
</dbReference>
<feature type="domain" description="Reverse transcriptase zinc-binding" evidence="1">
    <location>
        <begin position="209"/>
        <end position="304"/>
    </location>
</feature>
<keyword evidence="2" id="KW-1185">Reference proteome</keyword>